<keyword evidence="5 11" id="KW-0862">Zinc</keyword>
<dbReference type="Proteomes" id="UP001149411">
    <property type="component" value="Unassembled WGS sequence"/>
</dbReference>
<keyword evidence="6 11" id="KW-0067">ATP-binding</keyword>
<comment type="similarity">
    <text evidence="8 11">Belongs to the QueC family.</text>
</comment>
<dbReference type="PANTHER" id="PTHR42914">
    <property type="entry name" value="7-CYANO-7-DEAZAGUANINE SYNTHASE"/>
    <property type="match status" value="1"/>
</dbReference>
<dbReference type="InterPro" id="IPR014729">
    <property type="entry name" value="Rossmann-like_a/b/a_fold"/>
</dbReference>
<keyword evidence="13" id="KW-1185">Reference proteome</keyword>
<evidence type="ECO:0000256" key="4">
    <source>
        <dbReference type="ARBA" id="ARBA00022741"/>
    </source>
</evidence>
<name>A0A9Q4C5D7_9EURY</name>
<sequence length="216" mass="23507">MADSVVLVSGGVDSAVTFAEGVRDDDEVPVAVHARYGQHTSERERDCATALASHYGAEYVEIDLSDAFSAFGEGLTDGTDLSTHYDEEGVATSYVPMRNTVLIAVASGVAEKRRATKLWYGPNADDRDGYADCRDVYAEAMEDALSLGTDRVEFEVRRPVVDMEKSEVVDRGDELGVPFEHTWSCYQNGDEPCGVCASCEERARGFDEAGVNDPVR</sequence>
<keyword evidence="4 11" id="KW-0547">Nucleotide-binding</keyword>
<evidence type="ECO:0000256" key="2">
    <source>
        <dbReference type="ARBA" id="ARBA00022598"/>
    </source>
</evidence>
<dbReference type="RefSeq" id="WP_266087360.1">
    <property type="nucleotide sequence ID" value="NZ_RKLV01000006.1"/>
</dbReference>
<dbReference type="Gene3D" id="3.40.50.620">
    <property type="entry name" value="HUPs"/>
    <property type="match status" value="1"/>
</dbReference>
<evidence type="ECO:0000313" key="13">
    <source>
        <dbReference type="Proteomes" id="UP001149411"/>
    </source>
</evidence>
<evidence type="ECO:0000256" key="5">
    <source>
        <dbReference type="ARBA" id="ARBA00022833"/>
    </source>
</evidence>
<feature type="binding site" evidence="11">
    <location>
        <position position="196"/>
    </location>
    <ligand>
        <name>Zn(2+)</name>
        <dbReference type="ChEBI" id="CHEBI:29105"/>
    </ligand>
</feature>
<comment type="pathway">
    <text evidence="1 11">Purine metabolism; 7-cyano-7-deazaguanine biosynthesis.</text>
</comment>
<dbReference type="GO" id="GO:0005524">
    <property type="term" value="F:ATP binding"/>
    <property type="evidence" value="ECO:0007669"/>
    <property type="project" value="UniProtKB-UniRule"/>
</dbReference>
<organism evidence="12 13">
    <name type="scientific">Halorutilus salinus</name>
    <dbReference type="NCBI Taxonomy" id="2487751"/>
    <lineage>
        <taxon>Archaea</taxon>
        <taxon>Methanobacteriati</taxon>
        <taxon>Methanobacteriota</taxon>
        <taxon>Stenosarchaea group</taxon>
        <taxon>Halobacteria</taxon>
        <taxon>Halorutilales</taxon>
        <taxon>Halorutilaceae</taxon>
        <taxon>Halorutilus</taxon>
    </lineage>
</organism>
<feature type="binding site" evidence="11">
    <location>
        <position position="193"/>
    </location>
    <ligand>
        <name>Zn(2+)</name>
        <dbReference type="ChEBI" id="CHEBI:29105"/>
    </ligand>
</feature>
<evidence type="ECO:0000256" key="11">
    <source>
        <dbReference type="HAMAP-Rule" id="MF_01633"/>
    </source>
</evidence>
<feature type="binding site" evidence="11">
    <location>
        <begin position="8"/>
        <end position="18"/>
    </location>
    <ligand>
        <name>ATP</name>
        <dbReference type="ChEBI" id="CHEBI:30616"/>
    </ligand>
</feature>
<evidence type="ECO:0000256" key="10">
    <source>
        <dbReference type="ARBA" id="ARBA00047890"/>
    </source>
</evidence>
<evidence type="ECO:0000256" key="3">
    <source>
        <dbReference type="ARBA" id="ARBA00022723"/>
    </source>
</evidence>
<comment type="function">
    <text evidence="7 11">Catalyzes the ATP-dependent conversion of 7-carboxy-7-deazaguanine (CDG) to 7-cyano-7-deazaguanine (preQ(0)).</text>
</comment>
<dbReference type="InterPro" id="IPR018317">
    <property type="entry name" value="QueC"/>
</dbReference>
<evidence type="ECO:0000256" key="8">
    <source>
        <dbReference type="ARBA" id="ARBA00037993"/>
    </source>
</evidence>
<evidence type="ECO:0000256" key="7">
    <source>
        <dbReference type="ARBA" id="ARBA00037768"/>
    </source>
</evidence>
<dbReference type="PANTHER" id="PTHR42914:SF1">
    <property type="entry name" value="7-CYANO-7-DEAZAGUANINE SYNTHASE"/>
    <property type="match status" value="1"/>
</dbReference>
<keyword evidence="3 11" id="KW-0479">Metal-binding</keyword>
<proteinExistence type="inferred from homology"/>
<dbReference type="PIRSF" id="PIRSF006293">
    <property type="entry name" value="ExsB"/>
    <property type="match status" value="1"/>
</dbReference>
<protein>
    <recommendedName>
        <fullName evidence="9 11">7-cyano-7-deazaguanine synthase</fullName>
        <ecNumber evidence="9 11">6.3.4.20</ecNumber>
    </recommendedName>
    <alternativeName>
        <fullName evidence="11">7-cyano-7-carbaguanine synthase</fullName>
    </alternativeName>
    <alternativeName>
        <fullName evidence="11">Archaeosine biosynthesis protein QueC</fullName>
    </alternativeName>
    <alternativeName>
        <fullName evidence="11">PreQ(0) synthase</fullName>
    </alternativeName>
</protein>
<dbReference type="CDD" id="cd01995">
    <property type="entry name" value="QueC-like"/>
    <property type="match status" value="1"/>
</dbReference>
<feature type="binding site" evidence="11">
    <location>
        <position position="185"/>
    </location>
    <ligand>
        <name>Zn(2+)</name>
        <dbReference type="ChEBI" id="CHEBI:29105"/>
    </ligand>
</feature>
<evidence type="ECO:0000256" key="6">
    <source>
        <dbReference type="ARBA" id="ARBA00022840"/>
    </source>
</evidence>
<evidence type="ECO:0000256" key="1">
    <source>
        <dbReference type="ARBA" id="ARBA00005061"/>
    </source>
</evidence>
<evidence type="ECO:0000313" key="12">
    <source>
        <dbReference type="EMBL" id="MCX2819254.1"/>
    </source>
</evidence>
<reference evidence="12" key="1">
    <citation type="submission" date="2022-09" db="EMBL/GenBank/DDBJ databases">
        <title>Haloadaptaus new haloarchaeum isolated from saline soil.</title>
        <authorList>
            <person name="Duran-Viseras A."/>
            <person name="Sanchez-Porro C."/>
            <person name="Ventosa A."/>
        </authorList>
    </citation>
    <scope>NUCLEOTIDE SEQUENCE</scope>
    <source>
        <strain evidence="12">F3-133</strain>
    </source>
</reference>
<dbReference type="GO" id="GO:0016879">
    <property type="term" value="F:ligase activity, forming carbon-nitrogen bonds"/>
    <property type="evidence" value="ECO:0007669"/>
    <property type="project" value="UniProtKB-UniRule"/>
</dbReference>
<evidence type="ECO:0000256" key="9">
    <source>
        <dbReference type="ARBA" id="ARBA00039149"/>
    </source>
</evidence>
<feature type="binding site" evidence="11">
    <location>
        <position position="199"/>
    </location>
    <ligand>
        <name>Zn(2+)</name>
        <dbReference type="ChEBI" id="CHEBI:29105"/>
    </ligand>
</feature>
<dbReference type="EMBL" id="RKLV01000006">
    <property type="protein sequence ID" value="MCX2819254.1"/>
    <property type="molecule type" value="Genomic_DNA"/>
</dbReference>
<dbReference type="HAMAP" id="MF_01633">
    <property type="entry name" value="QueC"/>
    <property type="match status" value="1"/>
</dbReference>
<keyword evidence="2 11" id="KW-0436">Ligase</keyword>
<comment type="cofactor">
    <cofactor evidence="11">
        <name>Zn(2+)</name>
        <dbReference type="ChEBI" id="CHEBI:29105"/>
    </cofactor>
    <text evidence="11">Binds 1 zinc ion per subunit.</text>
</comment>
<comment type="caution">
    <text evidence="12">The sequence shown here is derived from an EMBL/GenBank/DDBJ whole genome shotgun (WGS) entry which is preliminary data.</text>
</comment>
<dbReference type="SUPFAM" id="SSF52402">
    <property type="entry name" value="Adenine nucleotide alpha hydrolases-like"/>
    <property type="match status" value="1"/>
</dbReference>
<dbReference type="EC" id="6.3.4.20" evidence="9 11"/>
<dbReference type="Pfam" id="PF06508">
    <property type="entry name" value="QueC"/>
    <property type="match status" value="1"/>
</dbReference>
<comment type="catalytic activity">
    <reaction evidence="10 11">
        <text>7-carboxy-7-carbaguanine + NH4(+) + 2 ATP = 7-cyano-7-carbaguanine + 2 AMP + 2 diphosphate + 2 H(+)</text>
        <dbReference type="Rhea" id="RHEA:27982"/>
        <dbReference type="ChEBI" id="CHEBI:15378"/>
        <dbReference type="ChEBI" id="CHEBI:28938"/>
        <dbReference type="ChEBI" id="CHEBI:30616"/>
        <dbReference type="ChEBI" id="CHEBI:33019"/>
        <dbReference type="ChEBI" id="CHEBI:45075"/>
        <dbReference type="ChEBI" id="CHEBI:61036"/>
        <dbReference type="ChEBI" id="CHEBI:456215"/>
        <dbReference type="EC" id="6.3.4.20"/>
    </reaction>
</comment>
<gene>
    <name evidence="11" type="primary">queC</name>
    <name evidence="12" type="ORF">EGH25_07795</name>
</gene>
<dbReference type="GO" id="GO:0008270">
    <property type="term" value="F:zinc ion binding"/>
    <property type="evidence" value="ECO:0007669"/>
    <property type="project" value="UniProtKB-UniRule"/>
</dbReference>
<dbReference type="AlphaFoldDB" id="A0A9Q4C5D7"/>
<accession>A0A9Q4C5D7</accession>